<gene>
    <name evidence="1" type="ORF">ABB29_02900</name>
</gene>
<dbReference type="PATRIC" id="fig|344882.3.peg.1790"/>
<comment type="caution">
    <text evidence="1">The sequence shown here is derived from an EMBL/GenBank/DDBJ whole genome shotgun (WGS) entry which is preliminary data.</text>
</comment>
<evidence type="ECO:0000313" key="2">
    <source>
        <dbReference type="Proteomes" id="UP000052052"/>
    </source>
</evidence>
<dbReference type="AlphaFoldDB" id="A0A0R0CQ52"/>
<sequence length="192" mass="22198">MAIDVDARHSAHGHVVHAAITLAESIRSSPKHEPRHFLPLAVFIAFSFEAYMNDVGARVCEFWDQVERNRWREKVEILHSLAGKTTDWGRDPLQFVHQIFALRDSLAHGKPRNGRFGPFDSTAQMRDHMRSEATNPSHFKHLNLTWLETSMKRFHAGMKYFAALYNLPENDYLLIAKTQYEGWVEEGEDLPI</sequence>
<proteinExistence type="predicted"/>
<reference evidence="1 2" key="1">
    <citation type="submission" date="2015-05" db="EMBL/GenBank/DDBJ databases">
        <title>Genome sequencing and analysis of members of genus Stenotrophomonas.</title>
        <authorList>
            <person name="Patil P.P."/>
            <person name="Midha S."/>
            <person name="Patil P.B."/>
        </authorList>
    </citation>
    <scope>NUCLEOTIDE SEQUENCE [LARGE SCALE GENOMIC DNA]</scope>
    <source>
        <strain evidence="1 2">DSM 21858</strain>
    </source>
</reference>
<accession>A0A0R0CQ52</accession>
<name>A0A0R0CQ52_9GAMM</name>
<evidence type="ECO:0000313" key="1">
    <source>
        <dbReference type="EMBL" id="KRG71701.1"/>
    </source>
</evidence>
<dbReference type="EMBL" id="LDJL01000002">
    <property type="protein sequence ID" value="KRG71701.1"/>
    <property type="molecule type" value="Genomic_DNA"/>
</dbReference>
<keyword evidence="2" id="KW-1185">Reference proteome</keyword>
<organism evidence="1 2">
    <name type="scientific">Pseudoxanthomonas dokdonensis</name>
    <dbReference type="NCBI Taxonomy" id="344882"/>
    <lineage>
        <taxon>Bacteria</taxon>
        <taxon>Pseudomonadati</taxon>
        <taxon>Pseudomonadota</taxon>
        <taxon>Gammaproteobacteria</taxon>
        <taxon>Lysobacterales</taxon>
        <taxon>Lysobacteraceae</taxon>
        <taxon>Pseudoxanthomonas</taxon>
    </lineage>
</organism>
<protein>
    <submittedName>
        <fullName evidence="1">Uncharacterized protein</fullName>
    </submittedName>
</protein>
<dbReference type="OrthoDB" id="7029114at2"/>
<dbReference type="Proteomes" id="UP000052052">
    <property type="component" value="Unassembled WGS sequence"/>
</dbReference>
<dbReference type="RefSeq" id="WP_057657096.1">
    <property type="nucleotide sequence ID" value="NZ_LDJL01000002.1"/>
</dbReference>